<organism evidence="4 5">
    <name type="scientific">Natronosporangium hydrolyticum</name>
    <dbReference type="NCBI Taxonomy" id="2811111"/>
    <lineage>
        <taxon>Bacteria</taxon>
        <taxon>Bacillati</taxon>
        <taxon>Actinomycetota</taxon>
        <taxon>Actinomycetes</taxon>
        <taxon>Micromonosporales</taxon>
        <taxon>Micromonosporaceae</taxon>
        <taxon>Natronosporangium</taxon>
    </lineage>
</organism>
<feature type="domain" description="YqeB PH" evidence="3">
    <location>
        <begin position="7"/>
        <end position="157"/>
    </location>
</feature>
<accession>A0A895YG98</accession>
<dbReference type="AlphaFoldDB" id="A0A895YG98"/>
<dbReference type="KEGG" id="nhy:JQS43_13475"/>
<dbReference type="Gene3D" id="1.20.120.1910">
    <property type="entry name" value="Cysteine-tRNA ligase, C-terminal anti-codon recognition domain"/>
    <property type="match status" value="1"/>
</dbReference>
<sequence length="234" mass="25873">MVEPRRTVVADPSWVSLLFWVGFPVLGGALGAALRWLVPWLLSLPWTPLPGPLRLVENTPSPWGTVVAVALGVLAGLGLAYSAANDQLRVVVTDHQIAVTRAGATTEFARHRVQGVFRDGKQLVLLGTEAQELAREASDLPEPALRAAFVGHGYRWHADGDPYFDDFRRWVPGLPELPPGADALFTAREKALHDEDYSDARQLRDELDALGVVVRDDQTRQFWRRHRANGAPHD</sequence>
<dbReference type="Pfam" id="PF23494">
    <property type="entry name" value="bPH_10"/>
    <property type="match status" value="1"/>
</dbReference>
<evidence type="ECO:0000313" key="4">
    <source>
        <dbReference type="EMBL" id="QSB12708.1"/>
    </source>
</evidence>
<evidence type="ECO:0000256" key="1">
    <source>
        <dbReference type="SAM" id="Phobius"/>
    </source>
</evidence>
<proteinExistence type="predicted"/>
<dbReference type="InterPro" id="IPR056411">
    <property type="entry name" value="CysS_C"/>
</dbReference>
<reference evidence="4" key="1">
    <citation type="submission" date="2021-02" db="EMBL/GenBank/DDBJ databases">
        <title>Natrosporangium hydrolyticum gen. nov., sp. nov, a haloalkaliphilic actinobacterium from a soda solonchak soil.</title>
        <authorList>
            <person name="Sorokin D.Y."/>
            <person name="Khijniak T.V."/>
            <person name="Zakharycheva A.P."/>
            <person name="Boueva O.V."/>
            <person name="Ariskina E.V."/>
            <person name="Hahnke R.L."/>
            <person name="Bunk B."/>
            <person name="Sproer C."/>
            <person name="Schumann P."/>
            <person name="Evtushenko L.I."/>
            <person name="Kublanov I.V."/>
        </authorList>
    </citation>
    <scope>NUCLEOTIDE SEQUENCE</scope>
    <source>
        <strain evidence="4">DSM 106523</strain>
    </source>
</reference>
<evidence type="ECO:0000259" key="3">
    <source>
        <dbReference type="Pfam" id="PF23494"/>
    </source>
</evidence>
<evidence type="ECO:0008006" key="6">
    <source>
        <dbReference type="Google" id="ProtNLM"/>
    </source>
</evidence>
<gene>
    <name evidence="4" type="ORF">JQS43_13475</name>
</gene>
<keyword evidence="1" id="KW-0812">Transmembrane</keyword>
<feature type="domain" description="Cysteinyl-tRNA ligase anticodon binding" evidence="2">
    <location>
        <begin position="175"/>
        <end position="224"/>
    </location>
</feature>
<feature type="transmembrane region" description="Helical" evidence="1">
    <location>
        <begin position="62"/>
        <end position="81"/>
    </location>
</feature>
<name>A0A895YG98_9ACTN</name>
<evidence type="ECO:0000259" key="2">
    <source>
        <dbReference type="Pfam" id="PF23493"/>
    </source>
</evidence>
<feature type="transmembrane region" description="Helical" evidence="1">
    <location>
        <begin position="14"/>
        <end position="42"/>
    </location>
</feature>
<evidence type="ECO:0000313" key="5">
    <source>
        <dbReference type="Proteomes" id="UP000662857"/>
    </source>
</evidence>
<dbReference type="EMBL" id="CP070499">
    <property type="protein sequence ID" value="QSB12708.1"/>
    <property type="molecule type" value="Genomic_DNA"/>
</dbReference>
<keyword evidence="1" id="KW-1133">Transmembrane helix</keyword>
<keyword evidence="1" id="KW-0472">Membrane</keyword>
<dbReference type="InterPro" id="IPR057798">
    <property type="entry name" value="PH_YqeB"/>
</dbReference>
<dbReference type="RefSeq" id="WP_239674748.1">
    <property type="nucleotide sequence ID" value="NZ_CP070499.1"/>
</dbReference>
<keyword evidence="5" id="KW-1185">Reference proteome</keyword>
<dbReference type="Pfam" id="PF23493">
    <property type="entry name" value="CysS_C"/>
    <property type="match status" value="1"/>
</dbReference>
<dbReference type="Proteomes" id="UP000662857">
    <property type="component" value="Chromosome"/>
</dbReference>
<protein>
    <recommendedName>
        <fullName evidence="6">DUF308 domain-containing protein</fullName>
    </recommendedName>
</protein>